<dbReference type="AlphaFoldDB" id="A0A1M4ZT18"/>
<protein>
    <submittedName>
        <fullName evidence="1">Aspartyl protease</fullName>
    </submittedName>
</protein>
<dbReference type="Proteomes" id="UP000184436">
    <property type="component" value="Unassembled WGS sequence"/>
</dbReference>
<dbReference type="GO" id="GO:0006508">
    <property type="term" value="P:proteolysis"/>
    <property type="evidence" value="ECO:0007669"/>
    <property type="project" value="UniProtKB-KW"/>
</dbReference>
<keyword evidence="1" id="KW-0378">Hydrolase</keyword>
<dbReference type="STRING" id="871325.SAMN05444349_11377"/>
<dbReference type="GO" id="GO:0008233">
    <property type="term" value="F:peptidase activity"/>
    <property type="evidence" value="ECO:0007669"/>
    <property type="project" value="UniProtKB-KW"/>
</dbReference>
<accession>A0A1M4ZT18</accession>
<dbReference type="InterPro" id="IPR021109">
    <property type="entry name" value="Peptidase_aspartic_dom_sf"/>
</dbReference>
<reference evidence="1 2" key="1">
    <citation type="submission" date="2016-11" db="EMBL/GenBank/DDBJ databases">
        <authorList>
            <person name="Jaros S."/>
            <person name="Januszkiewicz K."/>
            <person name="Wedrychowicz H."/>
        </authorList>
    </citation>
    <scope>NUCLEOTIDE SEQUENCE [LARGE SCALE GENOMIC DNA]</scope>
    <source>
        <strain evidence="1 2">DSM 26883</strain>
    </source>
</reference>
<keyword evidence="1" id="KW-0645">Protease</keyword>
<dbReference type="SUPFAM" id="SSF50630">
    <property type="entry name" value="Acid proteases"/>
    <property type="match status" value="1"/>
</dbReference>
<organism evidence="1 2">
    <name type="scientific">Bacteroides faecichinchillae</name>
    <dbReference type="NCBI Taxonomy" id="871325"/>
    <lineage>
        <taxon>Bacteria</taxon>
        <taxon>Pseudomonadati</taxon>
        <taxon>Bacteroidota</taxon>
        <taxon>Bacteroidia</taxon>
        <taxon>Bacteroidales</taxon>
        <taxon>Bacteroidaceae</taxon>
        <taxon>Bacteroides</taxon>
    </lineage>
</organism>
<evidence type="ECO:0000313" key="1">
    <source>
        <dbReference type="EMBL" id="SHF21189.1"/>
    </source>
</evidence>
<dbReference type="OrthoDB" id="1049626at2"/>
<keyword evidence="2" id="KW-1185">Reference proteome</keyword>
<dbReference type="InterPro" id="IPR034122">
    <property type="entry name" value="Retropepsin-like_bacterial"/>
</dbReference>
<dbReference type="RefSeq" id="WP_025074720.1">
    <property type="nucleotide sequence ID" value="NZ_FQVD01000013.1"/>
</dbReference>
<dbReference type="Pfam" id="PF13975">
    <property type="entry name" value="gag-asp_proteas"/>
    <property type="match status" value="1"/>
</dbReference>
<sequence length="442" mass="49842">MRKVLFIIVLLLNITILLHAQQVDEKIGNLIGQAKWFELQREYTIYKDSLSPFIHDFACSLLSYYFNEPDAPEKLGDMMNKHGQMLDYNSQLSYGYFIHSCYARMGQNKAAAAVLSDIMKQLEGHLDENMQLEYTDMLKSYQVLANEGEILQVQRPNKDVIIPITVDSVGKYKQKAIHLNAQINGKAQQFQLDTGAGHSVVSPEMAKECNMRIIRDSIRVGGLKIGYGQLAIADTFSIGDITIHKVPFLVLNMKTNNAAADSFMNSLKSLIGADLLVRLEEININFDSLQIKIPQETTPNPFGHSNLRFNNEHLWTIEVTNGTENLSMHFDCGATGSSLTEKYFKEHQNQIEQTGKQDTVRIAGFGGVMKKDIYKLPNFCVSIDSLEACLPEIFVYIDSDVPNVVVNEDGWFGMDLFYSYGSVLINLKDMYVKTTPKKQTDG</sequence>
<name>A0A1M4ZT18_9BACE</name>
<dbReference type="Gene3D" id="2.40.70.10">
    <property type="entry name" value="Acid Proteases"/>
    <property type="match status" value="2"/>
</dbReference>
<gene>
    <name evidence="1" type="ORF">SAMN05444349_11377</name>
</gene>
<proteinExistence type="predicted"/>
<evidence type="ECO:0000313" key="2">
    <source>
        <dbReference type="Proteomes" id="UP000184436"/>
    </source>
</evidence>
<dbReference type="EMBL" id="FQVD01000013">
    <property type="protein sequence ID" value="SHF21189.1"/>
    <property type="molecule type" value="Genomic_DNA"/>
</dbReference>
<dbReference type="CDD" id="cd05483">
    <property type="entry name" value="retropepsin_like_bacteria"/>
    <property type="match status" value="1"/>
</dbReference>